<dbReference type="InterPro" id="IPR051906">
    <property type="entry name" value="TolC-like"/>
</dbReference>
<dbReference type="RefSeq" id="WP_314509969.1">
    <property type="nucleotide sequence ID" value="NZ_JASJOU010000002.1"/>
</dbReference>
<comment type="similarity">
    <text evidence="2">Belongs to the outer membrane factor (OMF) (TC 1.B.17) family.</text>
</comment>
<evidence type="ECO:0000256" key="5">
    <source>
        <dbReference type="ARBA" id="ARBA00022692"/>
    </source>
</evidence>
<protein>
    <submittedName>
        <fullName evidence="9">TolC family protein</fullName>
    </submittedName>
</protein>
<keyword evidence="3" id="KW-0813">Transport</keyword>
<comment type="subcellular location">
    <subcellularLocation>
        <location evidence="1">Cell outer membrane</location>
    </subcellularLocation>
</comment>
<dbReference type="AlphaFoldDB" id="A0AAE3R324"/>
<evidence type="ECO:0000313" key="10">
    <source>
        <dbReference type="Proteomes" id="UP001232063"/>
    </source>
</evidence>
<dbReference type="Proteomes" id="UP001232063">
    <property type="component" value="Unassembled WGS sequence"/>
</dbReference>
<dbReference type="PANTHER" id="PTHR30026:SF20">
    <property type="entry name" value="OUTER MEMBRANE PROTEIN TOLC"/>
    <property type="match status" value="1"/>
</dbReference>
<evidence type="ECO:0000313" key="9">
    <source>
        <dbReference type="EMBL" id="MDJ1500439.1"/>
    </source>
</evidence>
<name>A0AAE3R324_9BACT</name>
<evidence type="ECO:0000256" key="4">
    <source>
        <dbReference type="ARBA" id="ARBA00022452"/>
    </source>
</evidence>
<evidence type="ECO:0000256" key="7">
    <source>
        <dbReference type="ARBA" id="ARBA00023237"/>
    </source>
</evidence>
<dbReference type="Pfam" id="PF02321">
    <property type="entry name" value="OEP"/>
    <property type="match status" value="1"/>
</dbReference>
<dbReference type="PANTHER" id="PTHR30026">
    <property type="entry name" value="OUTER MEMBRANE PROTEIN TOLC"/>
    <property type="match status" value="1"/>
</dbReference>
<reference evidence="9" key="1">
    <citation type="submission" date="2023-05" db="EMBL/GenBank/DDBJ databases">
        <authorList>
            <person name="Zhang X."/>
        </authorList>
    </citation>
    <scope>NUCLEOTIDE SEQUENCE</scope>
    <source>
        <strain evidence="9">BD1B2-1</strain>
    </source>
</reference>
<dbReference type="GO" id="GO:0009279">
    <property type="term" value="C:cell outer membrane"/>
    <property type="evidence" value="ECO:0007669"/>
    <property type="project" value="UniProtKB-SubCell"/>
</dbReference>
<dbReference type="SUPFAM" id="SSF56954">
    <property type="entry name" value="Outer membrane efflux proteins (OEP)"/>
    <property type="match status" value="1"/>
</dbReference>
<keyword evidence="8" id="KW-0732">Signal</keyword>
<keyword evidence="4" id="KW-1134">Transmembrane beta strand</keyword>
<dbReference type="GO" id="GO:1990281">
    <property type="term" value="C:efflux pump complex"/>
    <property type="evidence" value="ECO:0007669"/>
    <property type="project" value="TreeGrafter"/>
</dbReference>
<evidence type="ECO:0000256" key="6">
    <source>
        <dbReference type="ARBA" id="ARBA00023136"/>
    </source>
</evidence>
<dbReference type="GO" id="GO:0015562">
    <property type="term" value="F:efflux transmembrane transporter activity"/>
    <property type="evidence" value="ECO:0007669"/>
    <property type="project" value="InterPro"/>
</dbReference>
<accession>A0AAE3R324</accession>
<comment type="caution">
    <text evidence="9">The sequence shown here is derived from an EMBL/GenBank/DDBJ whole genome shotgun (WGS) entry which is preliminary data.</text>
</comment>
<dbReference type="Gene3D" id="1.20.1600.10">
    <property type="entry name" value="Outer membrane efflux proteins (OEP)"/>
    <property type="match status" value="1"/>
</dbReference>
<keyword evidence="5" id="KW-0812">Transmembrane</keyword>
<evidence type="ECO:0000256" key="2">
    <source>
        <dbReference type="ARBA" id="ARBA00007613"/>
    </source>
</evidence>
<keyword evidence="7" id="KW-0998">Cell outer membrane</keyword>
<dbReference type="InterPro" id="IPR003423">
    <property type="entry name" value="OMP_efflux"/>
</dbReference>
<organism evidence="9 10">
    <name type="scientific">Xanthocytophaga agilis</name>
    <dbReference type="NCBI Taxonomy" id="3048010"/>
    <lineage>
        <taxon>Bacteria</taxon>
        <taxon>Pseudomonadati</taxon>
        <taxon>Bacteroidota</taxon>
        <taxon>Cytophagia</taxon>
        <taxon>Cytophagales</taxon>
        <taxon>Rhodocytophagaceae</taxon>
        <taxon>Xanthocytophaga</taxon>
    </lineage>
</organism>
<evidence type="ECO:0000256" key="8">
    <source>
        <dbReference type="SAM" id="SignalP"/>
    </source>
</evidence>
<proteinExistence type="inferred from homology"/>
<dbReference type="GO" id="GO:0015288">
    <property type="term" value="F:porin activity"/>
    <property type="evidence" value="ECO:0007669"/>
    <property type="project" value="TreeGrafter"/>
</dbReference>
<feature type="signal peptide" evidence="8">
    <location>
        <begin position="1"/>
        <end position="21"/>
    </location>
</feature>
<sequence>MSIRILCLSAFCWCMGAQAHAQQISFSSLNDVWQYAEKNNISIISAQSSQAIADKTMKQSYGNLFPTITANGSFTDNIRIQPTLIPANLFNQEAPAGTFIEATFGRRYIYNTNFTAQFNILNTEDWFAIASAKYSHEVARLAVNKTIREVYEQTAGAYYNYLLLEEVTRLSEQNILIADTILTNASQKFTEGQVSEVSVNSAQINHEKAQKTWQIAVQNRQIALNTLKSLLGLSVNDSLSLSEVLSSSLPEPLTIQSSYHPEVELARSQVLLAKTTWQAAKASFAPKLSVVYQWNNQISGDNFWQFTNTNSLPQEYWGLRLSIPILAGASRIYQIQKSRIDWQYKEKYYEDSQKQADIQDDNLRLSFANAYDALKKSETILELYHQNDQHANRQLAEGTISLDDRLRTFSDYLSGQNEYLESLSNYLVQYYRVQIRNKAL</sequence>
<dbReference type="EMBL" id="JASJOU010000002">
    <property type="protein sequence ID" value="MDJ1500439.1"/>
    <property type="molecule type" value="Genomic_DNA"/>
</dbReference>
<keyword evidence="10" id="KW-1185">Reference proteome</keyword>
<feature type="chain" id="PRO_5042046567" evidence="8">
    <location>
        <begin position="22"/>
        <end position="440"/>
    </location>
</feature>
<evidence type="ECO:0000256" key="3">
    <source>
        <dbReference type="ARBA" id="ARBA00022448"/>
    </source>
</evidence>
<gene>
    <name evidence="9" type="ORF">QNI22_07275</name>
</gene>
<keyword evidence="6" id="KW-0472">Membrane</keyword>
<evidence type="ECO:0000256" key="1">
    <source>
        <dbReference type="ARBA" id="ARBA00004442"/>
    </source>
</evidence>